<evidence type="ECO:0000313" key="1">
    <source>
        <dbReference type="EMBL" id="MCK0086198.1"/>
    </source>
</evidence>
<accession>A0AAW5F2D9</accession>
<evidence type="ECO:0000313" key="2">
    <source>
        <dbReference type="Proteomes" id="UP001203136"/>
    </source>
</evidence>
<dbReference type="GeneID" id="57970674"/>
<dbReference type="InterPro" id="IPR046350">
    <property type="entry name" value="Cystatin_sf"/>
</dbReference>
<organism evidence="1 2">
    <name type="scientific">Clostridium symbiosum</name>
    <name type="common">Bacteroides symbiosus</name>
    <dbReference type="NCBI Taxonomy" id="1512"/>
    <lineage>
        <taxon>Bacteria</taxon>
        <taxon>Bacillati</taxon>
        <taxon>Bacillota</taxon>
        <taxon>Clostridia</taxon>
        <taxon>Lachnospirales</taxon>
        <taxon>Lachnospiraceae</taxon>
        <taxon>Otoolea</taxon>
    </lineage>
</organism>
<comment type="caution">
    <text evidence="1">The sequence shown here is derived from an EMBL/GenBank/DDBJ whole genome shotgun (WGS) entry which is preliminary data.</text>
</comment>
<sequence>MPGGWTYQSYLTPYDSFIFYNAIGQHENYFYNPVAVAKQIVNGTNYRFITIAEPKREELPTRFAVVDIYKPLNGEAYATKINFL</sequence>
<reference evidence="1" key="1">
    <citation type="journal article" date="2022" name="Cell Host Microbe">
        <title>Colonization of the live biotherapeutic product VE303 and modulation of the microbiota and metabolites in healthy volunteers.</title>
        <authorList>
            <person name="Dsouza M."/>
            <person name="Menon R."/>
            <person name="Crossette E."/>
            <person name="Bhattarai S.K."/>
            <person name="Schneider J."/>
            <person name="Kim Y.G."/>
            <person name="Reddy S."/>
            <person name="Caballero S."/>
            <person name="Felix C."/>
            <person name="Cornacchione L."/>
            <person name="Hendrickson J."/>
            <person name="Watson A.R."/>
            <person name="Minot S.S."/>
            <person name="Greenfield N."/>
            <person name="Schopf L."/>
            <person name="Szabady R."/>
            <person name="Patarroyo J."/>
            <person name="Smith W."/>
            <person name="Harrison P."/>
            <person name="Kuijper E.J."/>
            <person name="Kelly C.P."/>
            <person name="Olle B."/>
            <person name="Bobilev D."/>
            <person name="Silber J.L."/>
            <person name="Bucci V."/>
            <person name="Roberts B."/>
            <person name="Faith J."/>
            <person name="Norman J.M."/>
        </authorList>
    </citation>
    <scope>NUCLEOTIDE SEQUENCE</scope>
    <source>
        <strain evidence="1">VE303-04</strain>
    </source>
</reference>
<gene>
    <name evidence="1" type="ORF">K5I21_10010</name>
</gene>
<name>A0AAW5F2D9_CLOSY</name>
<proteinExistence type="predicted"/>
<dbReference type="RefSeq" id="WP_003510544.1">
    <property type="nucleotide sequence ID" value="NZ_BAABZD010000017.1"/>
</dbReference>
<dbReference type="EMBL" id="JAINVB010000001">
    <property type="protein sequence ID" value="MCK0086198.1"/>
    <property type="molecule type" value="Genomic_DNA"/>
</dbReference>
<dbReference type="AlphaFoldDB" id="A0AAW5F2D9"/>
<protein>
    <submittedName>
        <fullName evidence="1">Uncharacterized protein</fullName>
    </submittedName>
</protein>
<dbReference type="Proteomes" id="UP001203136">
    <property type="component" value="Unassembled WGS sequence"/>
</dbReference>
<dbReference type="SUPFAM" id="SSF54403">
    <property type="entry name" value="Cystatin/monellin"/>
    <property type="match status" value="1"/>
</dbReference>